<dbReference type="SMART" id="SM00470">
    <property type="entry name" value="ParB"/>
    <property type="match status" value="1"/>
</dbReference>
<dbReference type="Pfam" id="PF02195">
    <property type="entry name" value="ParB_N"/>
    <property type="match status" value="1"/>
</dbReference>
<dbReference type="RefSeq" id="WP_349639496.1">
    <property type="nucleotide sequence ID" value="NZ_CP090958.1"/>
</dbReference>
<evidence type="ECO:0000259" key="2">
    <source>
        <dbReference type="SMART" id="SM00470"/>
    </source>
</evidence>
<reference evidence="3 4" key="1">
    <citation type="submission" date="2023-05" db="EMBL/GenBank/DDBJ databases">
        <title>Lithophilousrod everest ZFBP1038 complete genpme.</title>
        <authorList>
            <person name="Tian M."/>
        </authorList>
    </citation>
    <scope>NUCLEOTIDE SEQUENCE [LARGE SCALE GENOMIC DNA]</scope>
    <source>
        <strain evidence="3 4">ZFBP1038</strain>
    </source>
</reference>
<feature type="region of interest" description="Disordered" evidence="1">
    <location>
        <begin position="109"/>
        <end position="134"/>
    </location>
</feature>
<dbReference type="InterPro" id="IPR050336">
    <property type="entry name" value="Chromosome_partition/occlusion"/>
</dbReference>
<protein>
    <submittedName>
        <fullName evidence="3">ParB N-terminal domain-containing protein</fullName>
    </submittedName>
</protein>
<proteinExistence type="predicted"/>
<feature type="domain" description="ParB-like N-terminal" evidence="2">
    <location>
        <begin position="2"/>
        <end position="86"/>
    </location>
</feature>
<dbReference type="PANTHER" id="PTHR33375:SF1">
    <property type="entry name" value="CHROMOSOME-PARTITIONING PROTEIN PARB-RELATED"/>
    <property type="match status" value="1"/>
</dbReference>
<dbReference type="Gene3D" id="3.90.1530.30">
    <property type="match status" value="1"/>
</dbReference>
<keyword evidence="4" id="KW-1185">Reference proteome</keyword>
<dbReference type="InterPro" id="IPR036086">
    <property type="entry name" value="ParB/Sulfiredoxin_sf"/>
</dbReference>
<evidence type="ECO:0000313" key="4">
    <source>
        <dbReference type="Proteomes" id="UP001209083"/>
    </source>
</evidence>
<evidence type="ECO:0000256" key="1">
    <source>
        <dbReference type="SAM" id="MobiDB-lite"/>
    </source>
</evidence>
<dbReference type="InterPro" id="IPR003115">
    <property type="entry name" value="ParB_N"/>
</dbReference>
<organism evidence="3 4">
    <name type="scientific">Saxibacter everestensis</name>
    <dbReference type="NCBI Taxonomy" id="2909229"/>
    <lineage>
        <taxon>Bacteria</taxon>
        <taxon>Bacillati</taxon>
        <taxon>Actinomycetota</taxon>
        <taxon>Actinomycetes</taxon>
        <taxon>Micrococcales</taxon>
        <taxon>Brevibacteriaceae</taxon>
        <taxon>Saxibacter</taxon>
    </lineage>
</organism>
<accession>A0ABY8QUI2</accession>
<dbReference type="EMBL" id="CP090958">
    <property type="protein sequence ID" value="WGW12692.1"/>
    <property type="molecule type" value="Genomic_DNA"/>
</dbReference>
<evidence type="ECO:0000313" key="3">
    <source>
        <dbReference type="EMBL" id="WGW12692.1"/>
    </source>
</evidence>
<gene>
    <name evidence="3" type="ORF">LWF01_02675</name>
</gene>
<sequence length="338" mass="36896">MTTLKITDIRIEDRHRTDLGDINALADSIKIVGLLHPPVVNAGFRLIAGERRLAAVRSLGWAEVPVTVVDLSTAGEVLRGEADENTCRKAFTPSEAETIASAIEAALKPAAKERQSPGRPAKNGGNLPPLKQPKTRDVAAMGTGFSEKTIRSVREIKAKASDPSTPAPVRKQAEAALAEMDRTGNVNGPHKEFKRAETEAERVIAAVAEFPELQYYVGDGRIKDLLRLATSLRTFQEPELSMRRENLRKTIAAEQRKAYEPEPDTGPDYFKLADAIFQAANTAARLIGKSGGPTTISEAIPITDALLVEQWREQFERLASQSQALADTCKANKLRIVR</sequence>
<dbReference type="CDD" id="cd16410">
    <property type="entry name" value="ParB_N_like"/>
    <property type="match status" value="1"/>
</dbReference>
<name>A0ABY8QUI2_9MICO</name>
<dbReference type="PANTHER" id="PTHR33375">
    <property type="entry name" value="CHROMOSOME-PARTITIONING PROTEIN PARB-RELATED"/>
    <property type="match status" value="1"/>
</dbReference>
<dbReference type="SUPFAM" id="SSF110849">
    <property type="entry name" value="ParB/Sulfiredoxin"/>
    <property type="match status" value="1"/>
</dbReference>
<dbReference type="Proteomes" id="UP001209083">
    <property type="component" value="Chromosome"/>
</dbReference>